<dbReference type="RefSeq" id="WP_260906061.1">
    <property type="nucleotide sequence ID" value="NZ_JAOCZP010000008.1"/>
</dbReference>
<keyword evidence="4 6" id="KW-0472">Membrane</keyword>
<dbReference type="Gene3D" id="2.30.30.60">
    <property type="match status" value="1"/>
</dbReference>
<gene>
    <name evidence="8" type="ORF">N5A92_20995</name>
</gene>
<dbReference type="PANTHER" id="PTHR30566">
    <property type="entry name" value="YNAI-RELATED MECHANOSENSITIVE ION CHANNEL"/>
    <property type="match status" value="1"/>
</dbReference>
<evidence type="ECO:0000256" key="1">
    <source>
        <dbReference type="ARBA" id="ARBA00004370"/>
    </source>
</evidence>
<dbReference type="Pfam" id="PF00924">
    <property type="entry name" value="MS_channel_2nd"/>
    <property type="match status" value="1"/>
</dbReference>
<dbReference type="PANTHER" id="PTHR30566:SF25">
    <property type="entry name" value="INNER MEMBRANE PROTEIN"/>
    <property type="match status" value="1"/>
</dbReference>
<evidence type="ECO:0000313" key="8">
    <source>
        <dbReference type="EMBL" id="MCT7377499.1"/>
    </source>
</evidence>
<dbReference type="Gene3D" id="1.10.287.1260">
    <property type="match status" value="1"/>
</dbReference>
<evidence type="ECO:0000313" key="9">
    <source>
        <dbReference type="Proteomes" id="UP001320831"/>
    </source>
</evidence>
<comment type="caution">
    <text evidence="8">The sequence shown here is derived from an EMBL/GenBank/DDBJ whole genome shotgun (WGS) entry which is preliminary data.</text>
</comment>
<dbReference type="SUPFAM" id="SSF50182">
    <property type="entry name" value="Sm-like ribonucleoproteins"/>
    <property type="match status" value="1"/>
</dbReference>
<dbReference type="InterPro" id="IPR006685">
    <property type="entry name" value="MscS_channel_2nd"/>
</dbReference>
<dbReference type="Proteomes" id="UP001320831">
    <property type="component" value="Unassembled WGS sequence"/>
</dbReference>
<dbReference type="EMBL" id="JAOCZP010000008">
    <property type="protein sequence ID" value="MCT7377499.1"/>
    <property type="molecule type" value="Genomic_DNA"/>
</dbReference>
<feature type="region of interest" description="Disordered" evidence="5">
    <location>
        <begin position="357"/>
        <end position="380"/>
    </location>
</feature>
<accession>A0ABT2LSP2</accession>
<keyword evidence="2 6" id="KW-0812">Transmembrane</keyword>
<keyword evidence="3 6" id="KW-1133">Transmembrane helix</keyword>
<reference evidence="8 9" key="1">
    <citation type="submission" date="2022-09" db="EMBL/GenBank/DDBJ databases">
        <title>Chelativorans salina sp. nov., a novel slightly halophilic bacterium isolated from a saline lake sediment enrichment.</title>
        <authorList>
            <person name="Gao L."/>
            <person name="Fang B.-Z."/>
            <person name="Li W.-J."/>
        </authorList>
    </citation>
    <scope>NUCLEOTIDE SEQUENCE [LARGE SCALE GENOMIC DNA]</scope>
    <source>
        <strain evidence="8 9">EGI FJ00035</strain>
    </source>
</reference>
<feature type="transmembrane region" description="Helical" evidence="6">
    <location>
        <begin position="172"/>
        <end position="191"/>
    </location>
</feature>
<feature type="domain" description="Mechanosensitive ion channel MscS" evidence="7">
    <location>
        <begin position="195"/>
        <end position="260"/>
    </location>
</feature>
<comment type="subcellular location">
    <subcellularLocation>
        <location evidence="1">Membrane</location>
    </subcellularLocation>
</comment>
<evidence type="ECO:0000256" key="4">
    <source>
        <dbReference type="ARBA" id="ARBA00023136"/>
    </source>
</evidence>
<feature type="transmembrane region" description="Helical" evidence="6">
    <location>
        <begin position="22"/>
        <end position="47"/>
    </location>
</feature>
<evidence type="ECO:0000256" key="6">
    <source>
        <dbReference type="SAM" id="Phobius"/>
    </source>
</evidence>
<evidence type="ECO:0000256" key="3">
    <source>
        <dbReference type="ARBA" id="ARBA00022989"/>
    </source>
</evidence>
<feature type="transmembrane region" description="Helical" evidence="6">
    <location>
        <begin position="94"/>
        <end position="118"/>
    </location>
</feature>
<dbReference type="InterPro" id="IPR010920">
    <property type="entry name" value="LSM_dom_sf"/>
</dbReference>
<proteinExistence type="predicted"/>
<evidence type="ECO:0000256" key="5">
    <source>
        <dbReference type="SAM" id="MobiDB-lite"/>
    </source>
</evidence>
<keyword evidence="9" id="KW-1185">Reference proteome</keyword>
<dbReference type="InterPro" id="IPR023408">
    <property type="entry name" value="MscS_beta-dom_sf"/>
</dbReference>
<sequence>MDGLLNEGAAQLEALTEVTPDFLAAFLILSVALAAALVLHWLLHRFLIRFVAPRDLFWRSLVARTTNALRLAFAVGGLALAAPLAPLPETVARILHHVLLIGFIAIVMRLAQLAMHIFTTLHLRRFKLDAEDELLARKHVTQMRILQRIAGMLILILGIGAMLMTFDTVRQYGISLLASAGAAGIVVGLALQPMLKNLFAGIQLAVTQPIRIDDALVVEGEYGNVEEITSTYVVVRAWDRRRLIIPLNYFIERPFQNWTRDETALIGVVFFYVDFSVPVAVLRKKAEEIVRASPLWDGETFAVQVTDLRETTMEVRVLASGADSGDVFSLKCDIREQLIAFLATNYPQSLPRFRAETDASEAPVRQPAFHYEANPEGGRQ</sequence>
<name>A0ABT2LSP2_9HYPH</name>
<protein>
    <submittedName>
        <fullName evidence="8">Mechanosensitive ion channel family protein</fullName>
    </submittedName>
</protein>
<feature type="transmembrane region" description="Helical" evidence="6">
    <location>
        <begin position="145"/>
        <end position="166"/>
    </location>
</feature>
<evidence type="ECO:0000259" key="7">
    <source>
        <dbReference type="Pfam" id="PF00924"/>
    </source>
</evidence>
<organism evidence="8 9">
    <name type="scientific">Chelativorans salis</name>
    <dbReference type="NCBI Taxonomy" id="2978478"/>
    <lineage>
        <taxon>Bacteria</taxon>
        <taxon>Pseudomonadati</taxon>
        <taxon>Pseudomonadota</taxon>
        <taxon>Alphaproteobacteria</taxon>
        <taxon>Hyphomicrobiales</taxon>
        <taxon>Phyllobacteriaceae</taxon>
        <taxon>Chelativorans</taxon>
    </lineage>
</organism>
<evidence type="ECO:0000256" key="2">
    <source>
        <dbReference type="ARBA" id="ARBA00022692"/>
    </source>
</evidence>